<organism evidence="2 3">
    <name type="scientific">Guptibacillus hwajinpoensis</name>
    <dbReference type="NCBI Taxonomy" id="208199"/>
    <lineage>
        <taxon>Bacteria</taxon>
        <taxon>Bacillati</taxon>
        <taxon>Bacillota</taxon>
        <taxon>Bacilli</taxon>
        <taxon>Bacillales</taxon>
        <taxon>Guptibacillaceae</taxon>
        <taxon>Guptibacillus</taxon>
    </lineage>
</organism>
<dbReference type="OrthoDB" id="7237854at2"/>
<name>A0A0J6FQY7_9BACL</name>
<keyword evidence="1" id="KW-1133">Transmembrane helix</keyword>
<feature type="transmembrane region" description="Helical" evidence="1">
    <location>
        <begin position="88"/>
        <end position="106"/>
    </location>
</feature>
<dbReference type="EMBL" id="LELK01000004">
    <property type="protein sequence ID" value="KMM36732.1"/>
    <property type="molecule type" value="Genomic_DNA"/>
</dbReference>
<feature type="transmembrane region" description="Helical" evidence="1">
    <location>
        <begin position="118"/>
        <end position="143"/>
    </location>
</feature>
<reference evidence="2" key="1">
    <citation type="submission" date="2015-06" db="EMBL/GenBank/DDBJ databases">
        <authorList>
            <person name="Liu B."/>
            <person name="Wang J."/>
            <person name="Zhu Y."/>
            <person name="Liu G."/>
            <person name="Chen Q."/>
            <person name="Zheng C."/>
            <person name="Che J."/>
            <person name="Ge C."/>
            <person name="Shi H."/>
            <person name="Pan Z."/>
            <person name="Liu X."/>
        </authorList>
    </citation>
    <scope>NUCLEOTIDE SEQUENCE [LARGE SCALE GENOMIC DNA]</scope>
    <source>
        <strain evidence="2">DSM 16346</strain>
    </source>
</reference>
<keyword evidence="1" id="KW-0812">Transmembrane</keyword>
<dbReference type="Proteomes" id="UP000035996">
    <property type="component" value="Unassembled WGS sequence"/>
</dbReference>
<evidence type="ECO:0000313" key="3">
    <source>
        <dbReference type="Proteomes" id="UP000035996"/>
    </source>
</evidence>
<sequence length="429" mass="48449">MDMRSGLTIERVLLLLFVILLVFFQRLGVTVSGMVVPLLFCLGLPIILILFLFNRLVLDTKKFFLFVIALCCLLLSSVYSMFATTSFSLTSLLFLLAFYLPIIFTYKDQRHFHFLLKSFQGVVVAITLIGIFQFLFQFVGGFIDPFESLPPTVMLQGYNTHIPLVFGSPIFKSHGMFLLEPSFYSKFIATAIIIEFFYFKRMKIIILFVIGILFGFSGTGFILLLLAALPILFQMKAKQLVPIFILSLVPIYFFLTSDFGELMLGRVGEFTNPESSAYIRFVAPYLAYGEFFQTQQLSTVLFGIGPGTLDAYEGVTYTFGENSPLKQAHSLAFIKLLIEYGLLGGAAFSILITYSFVANAPNRVLSFCMFVNYAILSGALLEAVTFYMCYILIMMFATGESVQEEVAVQKKPPPHHHSLQPLYLIEQRR</sequence>
<protein>
    <recommendedName>
        <fullName evidence="4">Polysaccharide polymerase</fullName>
    </recommendedName>
</protein>
<gene>
    <name evidence="2" type="ORF">AB986_12380</name>
</gene>
<feature type="transmembrane region" description="Helical" evidence="1">
    <location>
        <begin position="35"/>
        <end position="56"/>
    </location>
</feature>
<evidence type="ECO:0000256" key="1">
    <source>
        <dbReference type="SAM" id="Phobius"/>
    </source>
</evidence>
<feature type="transmembrane region" description="Helical" evidence="1">
    <location>
        <begin position="63"/>
        <end position="82"/>
    </location>
</feature>
<proteinExistence type="predicted"/>
<comment type="caution">
    <text evidence="2">The sequence shown here is derived from an EMBL/GenBank/DDBJ whole genome shotgun (WGS) entry which is preliminary data.</text>
</comment>
<feature type="transmembrane region" description="Helical" evidence="1">
    <location>
        <begin position="336"/>
        <end position="358"/>
    </location>
</feature>
<evidence type="ECO:0008006" key="4">
    <source>
        <dbReference type="Google" id="ProtNLM"/>
    </source>
</evidence>
<evidence type="ECO:0000313" key="2">
    <source>
        <dbReference type="EMBL" id="KMM36732.1"/>
    </source>
</evidence>
<accession>A0A0J6FQY7</accession>
<feature type="transmembrane region" description="Helical" evidence="1">
    <location>
        <begin position="239"/>
        <end position="256"/>
    </location>
</feature>
<dbReference type="AlphaFoldDB" id="A0A0J6FQY7"/>
<dbReference type="STRING" id="157733.AB986_12380"/>
<dbReference type="RefSeq" id="WP_048311443.1">
    <property type="nucleotide sequence ID" value="NZ_CP119526.1"/>
</dbReference>
<feature type="transmembrane region" description="Helical" evidence="1">
    <location>
        <begin position="12"/>
        <end position="29"/>
    </location>
</feature>
<feature type="transmembrane region" description="Helical" evidence="1">
    <location>
        <begin position="183"/>
        <end position="199"/>
    </location>
</feature>
<feature type="transmembrane region" description="Helical" evidence="1">
    <location>
        <begin position="370"/>
        <end position="393"/>
    </location>
</feature>
<feature type="transmembrane region" description="Helical" evidence="1">
    <location>
        <begin position="206"/>
        <end position="233"/>
    </location>
</feature>
<keyword evidence="1" id="KW-0472">Membrane</keyword>
<keyword evidence="3" id="KW-1185">Reference proteome</keyword>